<keyword evidence="4 6" id="KW-0862">Zinc</keyword>
<dbReference type="InterPro" id="IPR001915">
    <property type="entry name" value="Peptidase_M48"/>
</dbReference>
<evidence type="ECO:0000256" key="7">
    <source>
        <dbReference type="SAM" id="Phobius"/>
    </source>
</evidence>
<evidence type="ECO:0000256" key="3">
    <source>
        <dbReference type="ARBA" id="ARBA00022801"/>
    </source>
</evidence>
<evidence type="ECO:0000256" key="4">
    <source>
        <dbReference type="ARBA" id="ARBA00022833"/>
    </source>
</evidence>
<evidence type="ECO:0000313" key="10">
    <source>
        <dbReference type="Proteomes" id="UP001489004"/>
    </source>
</evidence>
<keyword evidence="10" id="KW-1185">Reference proteome</keyword>
<comment type="cofactor">
    <cofactor evidence="6">
        <name>Zn(2+)</name>
        <dbReference type="ChEBI" id="CHEBI:29105"/>
    </cofactor>
    <text evidence="6">Binds 1 zinc ion per subunit.</text>
</comment>
<dbReference type="AlphaFoldDB" id="A0AAW1PJS8"/>
<keyword evidence="1 6" id="KW-0645">Protease</keyword>
<keyword evidence="2" id="KW-0479">Metal-binding</keyword>
<feature type="domain" description="Peptidase M48" evidence="8">
    <location>
        <begin position="12"/>
        <end position="169"/>
    </location>
</feature>
<evidence type="ECO:0000256" key="5">
    <source>
        <dbReference type="ARBA" id="ARBA00023049"/>
    </source>
</evidence>
<dbReference type="EMBL" id="JALJOR010000011">
    <property type="protein sequence ID" value="KAK9808771.1"/>
    <property type="molecule type" value="Genomic_DNA"/>
</dbReference>
<dbReference type="PANTHER" id="PTHR22726:SF1">
    <property type="entry name" value="METALLOENDOPEPTIDASE OMA1, MITOCHONDRIAL"/>
    <property type="match status" value="1"/>
</dbReference>
<dbReference type="GO" id="GO:0005743">
    <property type="term" value="C:mitochondrial inner membrane"/>
    <property type="evidence" value="ECO:0007669"/>
    <property type="project" value="TreeGrafter"/>
</dbReference>
<dbReference type="Gene3D" id="3.30.2010.10">
    <property type="entry name" value="Metalloproteases ('zincins'), catalytic domain"/>
    <property type="match status" value="1"/>
</dbReference>
<dbReference type="InterPro" id="IPR051156">
    <property type="entry name" value="Mito/Outer_Membr_Metalloprot"/>
</dbReference>
<accession>A0AAW1PJS8</accession>
<dbReference type="GO" id="GO:0034982">
    <property type="term" value="P:mitochondrial protein processing"/>
    <property type="evidence" value="ECO:0007669"/>
    <property type="project" value="TreeGrafter"/>
</dbReference>
<dbReference type="GO" id="GO:0006515">
    <property type="term" value="P:protein quality control for misfolded or incompletely synthesized proteins"/>
    <property type="evidence" value="ECO:0007669"/>
    <property type="project" value="TreeGrafter"/>
</dbReference>
<keyword evidence="7" id="KW-0812">Transmembrane</keyword>
<keyword evidence="7" id="KW-0472">Membrane</keyword>
<evidence type="ECO:0000256" key="1">
    <source>
        <dbReference type="ARBA" id="ARBA00022670"/>
    </source>
</evidence>
<dbReference type="GO" id="GO:0046872">
    <property type="term" value="F:metal ion binding"/>
    <property type="evidence" value="ECO:0007669"/>
    <property type="project" value="UniProtKB-KW"/>
</dbReference>
<gene>
    <name evidence="9" type="ORF">WJX72_003258</name>
</gene>
<comment type="caution">
    <text evidence="9">The sequence shown here is derived from an EMBL/GenBank/DDBJ whole genome shotgun (WGS) entry which is preliminary data.</text>
</comment>
<dbReference type="CDD" id="cd07331">
    <property type="entry name" value="M48C_Oma1_like"/>
    <property type="match status" value="1"/>
</dbReference>
<keyword evidence="3 6" id="KW-0378">Hydrolase</keyword>
<proteinExistence type="inferred from homology"/>
<dbReference type="Pfam" id="PF01435">
    <property type="entry name" value="Peptidase_M48"/>
    <property type="match status" value="1"/>
</dbReference>
<dbReference type="GO" id="GO:0004222">
    <property type="term" value="F:metalloendopeptidase activity"/>
    <property type="evidence" value="ECO:0007669"/>
    <property type="project" value="InterPro"/>
</dbReference>
<keyword evidence="7" id="KW-1133">Transmembrane helix</keyword>
<dbReference type="PANTHER" id="PTHR22726">
    <property type="entry name" value="METALLOENDOPEPTIDASE OMA1"/>
    <property type="match status" value="1"/>
</dbReference>
<evidence type="ECO:0000256" key="6">
    <source>
        <dbReference type="RuleBase" id="RU003983"/>
    </source>
</evidence>
<feature type="transmembrane region" description="Helical" evidence="7">
    <location>
        <begin position="81"/>
        <end position="102"/>
    </location>
</feature>
<protein>
    <recommendedName>
        <fullName evidence="8">Peptidase M48 domain-containing protein</fullName>
    </recommendedName>
</protein>
<name>A0AAW1PJS8_9CHLO</name>
<reference evidence="9 10" key="1">
    <citation type="journal article" date="2024" name="Nat. Commun.">
        <title>Phylogenomics reveals the evolutionary origins of lichenization in chlorophyte algae.</title>
        <authorList>
            <person name="Puginier C."/>
            <person name="Libourel C."/>
            <person name="Otte J."/>
            <person name="Skaloud P."/>
            <person name="Haon M."/>
            <person name="Grisel S."/>
            <person name="Petersen M."/>
            <person name="Berrin J.G."/>
            <person name="Delaux P.M."/>
            <person name="Dal Grande F."/>
            <person name="Keller J."/>
        </authorList>
    </citation>
    <scope>NUCLEOTIDE SEQUENCE [LARGE SCALE GENOMIC DNA]</scope>
    <source>
        <strain evidence="9 10">SAG 2043</strain>
    </source>
</reference>
<keyword evidence="5 6" id="KW-0482">Metalloprotease</keyword>
<dbReference type="Proteomes" id="UP001489004">
    <property type="component" value="Unassembled WGS sequence"/>
</dbReference>
<evidence type="ECO:0000256" key="2">
    <source>
        <dbReference type="ARBA" id="ARBA00022723"/>
    </source>
</evidence>
<evidence type="ECO:0000313" key="9">
    <source>
        <dbReference type="EMBL" id="KAK9808771.1"/>
    </source>
</evidence>
<organism evidence="9 10">
    <name type="scientific">[Myrmecia] bisecta</name>
    <dbReference type="NCBI Taxonomy" id="41462"/>
    <lineage>
        <taxon>Eukaryota</taxon>
        <taxon>Viridiplantae</taxon>
        <taxon>Chlorophyta</taxon>
        <taxon>core chlorophytes</taxon>
        <taxon>Trebouxiophyceae</taxon>
        <taxon>Trebouxiales</taxon>
        <taxon>Trebouxiaceae</taxon>
        <taxon>Myrmecia</taxon>
    </lineage>
</organism>
<evidence type="ECO:0000259" key="8">
    <source>
        <dbReference type="Pfam" id="PF01435"/>
    </source>
</evidence>
<sequence>MTTHCSWCQGVDWEFYVIDSPQVNAFVVPGGKVVCFTGLIKLMRNDDDLIAAVLGHEVAHILARHIAEKLTRGSFIFLAQFFLYTALGIPVPIELLQLTLFLPNSRKLEKEADIIGIHLAARACYDPAAAIVAQERMAAVVEGTLGKDSPALRWLSTHPLSKERIDALVQNLPKAQATYEESGCEQQKQDFWGSLPHAVPRIKRAAEWGWE</sequence>
<comment type="similarity">
    <text evidence="6">Belongs to the peptidase M48 family.</text>
</comment>